<dbReference type="Proteomes" id="UP000887565">
    <property type="component" value="Unplaced"/>
</dbReference>
<proteinExistence type="predicted"/>
<dbReference type="WBParaSite" id="nRc.2.0.1.t31460-RA">
    <property type="protein sequence ID" value="nRc.2.0.1.t31460-RA"/>
    <property type="gene ID" value="nRc.2.0.1.g31460"/>
</dbReference>
<reference evidence="2" key="1">
    <citation type="submission" date="2022-11" db="UniProtKB">
        <authorList>
            <consortium name="WormBaseParasite"/>
        </authorList>
    </citation>
    <scope>IDENTIFICATION</scope>
</reference>
<evidence type="ECO:0000313" key="1">
    <source>
        <dbReference type="Proteomes" id="UP000887565"/>
    </source>
</evidence>
<dbReference type="AlphaFoldDB" id="A0A915JZS2"/>
<sequence>MLGRFHSAGHPVAGKIAIREVDIQIGKHQYTVVAKGHRPRRHHLWTSSGRKTIQGTLQAIMDIFTESSDSEDDFIEENNLDNEYFVLELILILYVLCNGPQKKRILWTWDQLDQMKINSVIDQFEKRLKLVMKQKEMEKNHRVMKCLPEPFL</sequence>
<organism evidence="1 2">
    <name type="scientific">Romanomermis culicivorax</name>
    <name type="common">Nematode worm</name>
    <dbReference type="NCBI Taxonomy" id="13658"/>
    <lineage>
        <taxon>Eukaryota</taxon>
        <taxon>Metazoa</taxon>
        <taxon>Ecdysozoa</taxon>
        <taxon>Nematoda</taxon>
        <taxon>Enoplea</taxon>
        <taxon>Dorylaimia</taxon>
        <taxon>Mermithida</taxon>
        <taxon>Mermithoidea</taxon>
        <taxon>Mermithidae</taxon>
        <taxon>Romanomermis</taxon>
    </lineage>
</organism>
<name>A0A915JZS2_ROMCU</name>
<accession>A0A915JZS2</accession>
<protein>
    <submittedName>
        <fullName evidence="2">Uncharacterized protein</fullName>
    </submittedName>
</protein>
<evidence type="ECO:0000313" key="2">
    <source>
        <dbReference type="WBParaSite" id="nRc.2.0.1.t31460-RA"/>
    </source>
</evidence>
<keyword evidence="1" id="KW-1185">Reference proteome</keyword>